<dbReference type="Proteomes" id="UP001358586">
    <property type="component" value="Chromosome 5"/>
</dbReference>
<sequence>MMNEALNDELLFKIVQCDLAVDEVGTTYTKSFKTDTLFLDLGQTTIALLTADRGISQYSIVVSPWMDIIVYVDTLTGTAYLSYNHTLPFIPTTMTTIPPIMHRFLPNLFET</sequence>
<dbReference type="SUPFAM" id="SSF49503">
    <property type="entry name" value="Cupredoxins"/>
    <property type="match status" value="1"/>
</dbReference>
<dbReference type="PANTHER" id="PTHR11709:SF317">
    <property type="entry name" value="LACCASE"/>
    <property type="match status" value="1"/>
</dbReference>
<dbReference type="InterPro" id="IPR001117">
    <property type="entry name" value="Cu-oxidase_2nd"/>
</dbReference>
<dbReference type="Pfam" id="PF00394">
    <property type="entry name" value="Cu-oxidase"/>
    <property type="match status" value="1"/>
</dbReference>
<dbReference type="EMBL" id="JARKNE010000005">
    <property type="protein sequence ID" value="KAK5833252.1"/>
    <property type="molecule type" value="Genomic_DNA"/>
</dbReference>
<name>A0ABR0Q2I4_GOSAR</name>
<accession>A0ABR0Q2I4</accession>
<organism evidence="2 3">
    <name type="scientific">Gossypium arboreum</name>
    <name type="common">Tree cotton</name>
    <name type="synonym">Gossypium nanking</name>
    <dbReference type="NCBI Taxonomy" id="29729"/>
    <lineage>
        <taxon>Eukaryota</taxon>
        <taxon>Viridiplantae</taxon>
        <taxon>Streptophyta</taxon>
        <taxon>Embryophyta</taxon>
        <taxon>Tracheophyta</taxon>
        <taxon>Spermatophyta</taxon>
        <taxon>Magnoliopsida</taxon>
        <taxon>eudicotyledons</taxon>
        <taxon>Gunneridae</taxon>
        <taxon>Pentapetalae</taxon>
        <taxon>rosids</taxon>
        <taxon>malvids</taxon>
        <taxon>Malvales</taxon>
        <taxon>Malvaceae</taxon>
        <taxon>Malvoideae</taxon>
        <taxon>Gossypium</taxon>
    </lineage>
</organism>
<comment type="caution">
    <text evidence="2">The sequence shown here is derived from an EMBL/GenBank/DDBJ whole genome shotgun (WGS) entry which is preliminary data.</text>
</comment>
<dbReference type="InterPro" id="IPR008972">
    <property type="entry name" value="Cupredoxin"/>
</dbReference>
<evidence type="ECO:0000259" key="1">
    <source>
        <dbReference type="Pfam" id="PF00394"/>
    </source>
</evidence>
<feature type="domain" description="Plastocyanin-like" evidence="1">
    <location>
        <begin position="2"/>
        <end position="85"/>
    </location>
</feature>
<dbReference type="Gene3D" id="2.60.40.420">
    <property type="entry name" value="Cupredoxins - blue copper proteins"/>
    <property type="match status" value="1"/>
</dbReference>
<protein>
    <recommendedName>
        <fullName evidence="1">Plastocyanin-like domain-containing protein</fullName>
    </recommendedName>
</protein>
<dbReference type="InterPro" id="IPR045087">
    <property type="entry name" value="Cu-oxidase_fam"/>
</dbReference>
<evidence type="ECO:0000313" key="2">
    <source>
        <dbReference type="EMBL" id="KAK5833252.1"/>
    </source>
</evidence>
<proteinExistence type="predicted"/>
<gene>
    <name evidence="2" type="ORF">PVK06_017072</name>
</gene>
<reference evidence="2 3" key="1">
    <citation type="submission" date="2023-03" db="EMBL/GenBank/DDBJ databases">
        <title>WGS of Gossypium arboreum.</title>
        <authorList>
            <person name="Yu D."/>
        </authorList>
    </citation>
    <scope>NUCLEOTIDE SEQUENCE [LARGE SCALE GENOMIC DNA]</scope>
    <source>
        <tissue evidence="2">Leaf</tissue>
    </source>
</reference>
<dbReference type="PANTHER" id="PTHR11709">
    <property type="entry name" value="MULTI-COPPER OXIDASE"/>
    <property type="match status" value="1"/>
</dbReference>
<keyword evidence="3" id="KW-1185">Reference proteome</keyword>
<evidence type="ECO:0000313" key="3">
    <source>
        <dbReference type="Proteomes" id="UP001358586"/>
    </source>
</evidence>